<dbReference type="GeneID" id="95762085"/>
<dbReference type="Proteomes" id="UP001144397">
    <property type="component" value="Unassembled WGS sequence"/>
</dbReference>
<keyword evidence="10" id="KW-1185">Reference proteome</keyword>
<feature type="binding site" evidence="5">
    <location>
        <position position="104"/>
    </location>
    <ligand>
        <name>Mg(2+)</name>
        <dbReference type="ChEBI" id="CHEBI:18420"/>
    </ligand>
</feature>
<organism evidence="7 9">
    <name type="scientific">Xanthobacter flavus</name>
    <dbReference type="NCBI Taxonomy" id="281"/>
    <lineage>
        <taxon>Bacteria</taxon>
        <taxon>Pseudomonadati</taxon>
        <taxon>Pseudomonadota</taxon>
        <taxon>Alphaproteobacteria</taxon>
        <taxon>Hyphomicrobiales</taxon>
        <taxon>Xanthobacteraceae</taxon>
        <taxon>Xanthobacter</taxon>
    </lineage>
</organism>
<evidence type="ECO:0000256" key="3">
    <source>
        <dbReference type="ARBA" id="ARBA00022723"/>
    </source>
</evidence>
<dbReference type="HAMAP" id="MF_00265">
    <property type="entry name" value="VapC_Nob1"/>
    <property type="match status" value="1"/>
</dbReference>
<dbReference type="GO" id="GO:0016787">
    <property type="term" value="F:hydrolase activity"/>
    <property type="evidence" value="ECO:0007669"/>
    <property type="project" value="UniProtKB-KW"/>
</dbReference>
<feature type="domain" description="PIN" evidence="6">
    <location>
        <begin position="6"/>
        <end position="127"/>
    </location>
</feature>
<keyword evidence="1 5" id="KW-1277">Toxin-antitoxin system</keyword>
<dbReference type="EMBL" id="BSDO01000001">
    <property type="protein sequence ID" value="GLI21617.1"/>
    <property type="molecule type" value="Genomic_DNA"/>
</dbReference>
<dbReference type="EC" id="3.1.-.-" evidence="5"/>
<comment type="caution">
    <text evidence="7">The sequence shown here is derived from an EMBL/GenBank/DDBJ whole genome shotgun (WGS) entry which is preliminary data.</text>
</comment>
<name>A0A9W6FKT4_XANFL</name>
<dbReference type="GO" id="GO:0004540">
    <property type="term" value="F:RNA nuclease activity"/>
    <property type="evidence" value="ECO:0007669"/>
    <property type="project" value="InterPro"/>
</dbReference>
<dbReference type="Pfam" id="PF01850">
    <property type="entry name" value="PIN"/>
    <property type="match status" value="1"/>
</dbReference>
<evidence type="ECO:0000256" key="5">
    <source>
        <dbReference type="HAMAP-Rule" id="MF_00265"/>
    </source>
</evidence>
<comment type="similarity">
    <text evidence="5">Belongs to the PINc/VapC protein family.</text>
</comment>
<dbReference type="Gene3D" id="3.40.50.1010">
    <property type="entry name" value="5'-nuclease"/>
    <property type="match status" value="1"/>
</dbReference>
<evidence type="ECO:0000259" key="6">
    <source>
        <dbReference type="Pfam" id="PF01850"/>
    </source>
</evidence>
<keyword evidence="5" id="KW-0460">Magnesium</keyword>
<accession>A0A9W6FKT4</accession>
<evidence type="ECO:0000313" key="7">
    <source>
        <dbReference type="EMBL" id="GLI21617.1"/>
    </source>
</evidence>
<dbReference type="InterPro" id="IPR029060">
    <property type="entry name" value="PIN-like_dom_sf"/>
</dbReference>
<protein>
    <recommendedName>
        <fullName evidence="5">Ribonuclease VapC</fullName>
        <shortName evidence="5">RNase VapC</shortName>
        <ecNumber evidence="5">3.1.-.-</ecNumber>
    </recommendedName>
    <alternativeName>
        <fullName evidence="5">Toxin VapC</fullName>
    </alternativeName>
</protein>
<dbReference type="RefSeq" id="WP_281806267.1">
    <property type="nucleotide sequence ID" value="NZ_BSDO01000001.1"/>
</dbReference>
<dbReference type="Proteomes" id="UP001245370">
    <property type="component" value="Unassembled WGS sequence"/>
</dbReference>
<dbReference type="GO" id="GO:0090729">
    <property type="term" value="F:toxin activity"/>
    <property type="evidence" value="ECO:0007669"/>
    <property type="project" value="UniProtKB-KW"/>
</dbReference>
<proteinExistence type="inferred from homology"/>
<feature type="binding site" evidence="5">
    <location>
        <position position="9"/>
    </location>
    <ligand>
        <name>Mg(2+)</name>
        <dbReference type="ChEBI" id="CHEBI:18420"/>
    </ligand>
</feature>
<gene>
    <name evidence="5" type="primary">vapC</name>
    <name evidence="8" type="ORF">GGQ86_001806</name>
    <name evidence="7" type="ORF">XFLAVUS301_12910</name>
</gene>
<sequence length="149" mass="15808">MTVPRVYLDTNVFITAMEQTGARSDHAWWVLSSLEAGEFAGVTSELTLSEVLVKPLERGADAVVEAYQGMIAPSVGFDVLPVDRAVLVAAARLRAGRASLKLPDAIHVATAQLGGCGFFVSADERIAVPTGMARLPLSPFTVDDIVNPK</sequence>
<dbReference type="InterPro" id="IPR002716">
    <property type="entry name" value="PIN_dom"/>
</dbReference>
<keyword evidence="3 5" id="KW-0479">Metal-binding</keyword>
<dbReference type="InterPro" id="IPR022907">
    <property type="entry name" value="VapC_family"/>
</dbReference>
<dbReference type="AlphaFoldDB" id="A0A9W6FKT4"/>
<evidence type="ECO:0000313" key="8">
    <source>
        <dbReference type="EMBL" id="MDR6333342.1"/>
    </source>
</evidence>
<dbReference type="CDD" id="cd09854">
    <property type="entry name" value="PIN_VapC-like"/>
    <property type="match status" value="1"/>
</dbReference>
<keyword evidence="5" id="KW-0800">Toxin</keyword>
<evidence type="ECO:0000313" key="10">
    <source>
        <dbReference type="Proteomes" id="UP001245370"/>
    </source>
</evidence>
<keyword evidence="4 5" id="KW-0378">Hydrolase</keyword>
<keyword evidence="2 5" id="KW-0540">Nuclease</keyword>
<reference evidence="7" key="1">
    <citation type="submission" date="2022-12" db="EMBL/GenBank/DDBJ databases">
        <title>Reference genome sequencing for broad-spectrum identification of bacterial and archaeal isolates by mass spectrometry.</title>
        <authorList>
            <person name="Sekiguchi Y."/>
            <person name="Tourlousse D.M."/>
        </authorList>
    </citation>
    <scope>NUCLEOTIDE SEQUENCE</scope>
    <source>
        <strain evidence="7">301</strain>
    </source>
</reference>
<comment type="cofactor">
    <cofactor evidence="5">
        <name>Mg(2+)</name>
        <dbReference type="ChEBI" id="CHEBI:18420"/>
    </cofactor>
</comment>
<evidence type="ECO:0000313" key="9">
    <source>
        <dbReference type="Proteomes" id="UP001144397"/>
    </source>
</evidence>
<dbReference type="EMBL" id="JAVDPY010000002">
    <property type="protein sequence ID" value="MDR6333342.1"/>
    <property type="molecule type" value="Genomic_DNA"/>
</dbReference>
<evidence type="ECO:0000256" key="4">
    <source>
        <dbReference type="ARBA" id="ARBA00022801"/>
    </source>
</evidence>
<dbReference type="GO" id="GO:0000287">
    <property type="term" value="F:magnesium ion binding"/>
    <property type="evidence" value="ECO:0007669"/>
    <property type="project" value="UniProtKB-UniRule"/>
</dbReference>
<dbReference type="SUPFAM" id="SSF88723">
    <property type="entry name" value="PIN domain-like"/>
    <property type="match status" value="1"/>
</dbReference>
<evidence type="ECO:0000256" key="1">
    <source>
        <dbReference type="ARBA" id="ARBA00022649"/>
    </source>
</evidence>
<evidence type="ECO:0000256" key="2">
    <source>
        <dbReference type="ARBA" id="ARBA00022722"/>
    </source>
</evidence>
<reference evidence="8 10" key="2">
    <citation type="submission" date="2023-07" db="EMBL/GenBank/DDBJ databases">
        <title>Genomic Encyclopedia of Type Strains, Phase IV (KMG-IV): sequencing the most valuable type-strain genomes for metagenomic binning, comparative biology and taxonomic classification.</title>
        <authorList>
            <person name="Goeker M."/>
        </authorList>
    </citation>
    <scope>NUCLEOTIDE SEQUENCE [LARGE SCALE GENOMIC DNA]</scope>
    <source>
        <strain evidence="8 10">DSM 338</strain>
    </source>
</reference>
<comment type="function">
    <text evidence="5">Toxic component of a toxin-antitoxin (TA) system. An RNase.</text>
</comment>